<dbReference type="EMBL" id="QLNT01000001">
    <property type="protein sequence ID" value="KAF3077283.1"/>
    <property type="molecule type" value="Genomic_DNA"/>
</dbReference>
<name>A0A9P5CJ45_9HYPO</name>
<evidence type="ECO:0000256" key="1">
    <source>
        <dbReference type="SAM" id="MobiDB-lite"/>
    </source>
</evidence>
<evidence type="ECO:0000313" key="2">
    <source>
        <dbReference type="EMBL" id="KAF3077283.1"/>
    </source>
</evidence>
<gene>
    <name evidence="2" type="ORF">CFAM422_000098</name>
</gene>
<organism evidence="2 3">
    <name type="scientific">Trichoderma lentiforme</name>
    <dbReference type="NCBI Taxonomy" id="1567552"/>
    <lineage>
        <taxon>Eukaryota</taxon>
        <taxon>Fungi</taxon>
        <taxon>Dikarya</taxon>
        <taxon>Ascomycota</taxon>
        <taxon>Pezizomycotina</taxon>
        <taxon>Sordariomycetes</taxon>
        <taxon>Hypocreomycetidae</taxon>
        <taxon>Hypocreales</taxon>
        <taxon>Hypocreaceae</taxon>
        <taxon>Trichoderma</taxon>
    </lineage>
</organism>
<feature type="region of interest" description="Disordered" evidence="1">
    <location>
        <begin position="19"/>
        <end position="54"/>
    </location>
</feature>
<feature type="compositionally biased region" description="Basic and acidic residues" evidence="1">
    <location>
        <begin position="20"/>
        <end position="34"/>
    </location>
</feature>
<proteinExistence type="predicted"/>
<comment type="caution">
    <text evidence="2">The sequence shown here is derived from an EMBL/GenBank/DDBJ whole genome shotgun (WGS) entry which is preliminary data.</text>
</comment>
<protein>
    <submittedName>
        <fullName evidence="2">Uncharacterized protein</fullName>
    </submittedName>
</protein>
<dbReference type="AlphaFoldDB" id="A0A9P5CJ45"/>
<evidence type="ECO:0000313" key="3">
    <source>
        <dbReference type="Proteomes" id="UP000801864"/>
    </source>
</evidence>
<accession>A0A9P5CJ45</accession>
<feature type="compositionally biased region" description="Polar residues" evidence="1">
    <location>
        <begin position="40"/>
        <end position="49"/>
    </location>
</feature>
<keyword evidence="3" id="KW-1185">Reference proteome</keyword>
<sequence>MQGAGMLQPPANLLAQLLMSRRERPEEVEPEKSSRLHPLQEQQGSSMAISSREIPCDSLPPAAFRLQKQSRFLLDAWAHCHDLNASIQPRVTLGRMWEADNSLYYTDIIALNATLQAT</sequence>
<reference evidence="2 3" key="1">
    <citation type="submission" date="2018-06" db="EMBL/GenBank/DDBJ databases">
        <title>Genome analysis of cellulolytic fungus Trichoderma lentiforme CFAM-422.</title>
        <authorList>
            <person name="Steindorff A.S."/>
            <person name="Formighieri E.F."/>
            <person name="Midorikawa G.E.O."/>
            <person name="Tamietti M.S."/>
            <person name="Ramos E.Z."/>
            <person name="Silva A.S."/>
            <person name="Bon E.P.S."/>
            <person name="Mendes T.D."/>
            <person name="Damaso M.C.T."/>
            <person name="Favaro L.C.L."/>
        </authorList>
    </citation>
    <scope>NUCLEOTIDE SEQUENCE [LARGE SCALE GENOMIC DNA]</scope>
    <source>
        <strain evidence="2 3">CFAM-422</strain>
    </source>
</reference>
<dbReference type="Proteomes" id="UP000801864">
    <property type="component" value="Unassembled WGS sequence"/>
</dbReference>